<evidence type="ECO:0000259" key="1">
    <source>
        <dbReference type="Pfam" id="PF08770"/>
    </source>
</evidence>
<organism evidence="2 3">
    <name type="scientific">Enhydrobacter aerosaccus</name>
    <dbReference type="NCBI Taxonomy" id="225324"/>
    <lineage>
        <taxon>Bacteria</taxon>
        <taxon>Pseudomonadati</taxon>
        <taxon>Pseudomonadota</taxon>
        <taxon>Alphaproteobacteria</taxon>
        <taxon>Hyphomicrobiales</taxon>
        <taxon>Enhydrobacter</taxon>
    </lineage>
</organism>
<proteinExistence type="predicted"/>
<dbReference type="AlphaFoldDB" id="A0A1T4T053"/>
<accession>A0A1T4T053</accession>
<dbReference type="Gene3D" id="2.60.40.10">
    <property type="entry name" value="Immunoglobulins"/>
    <property type="match status" value="1"/>
</dbReference>
<dbReference type="SUPFAM" id="SSF81296">
    <property type="entry name" value="E set domains"/>
    <property type="match status" value="1"/>
</dbReference>
<evidence type="ECO:0000313" key="3">
    <source>
        <dbReference type="Proteomes" id="UP000190092"/>
    </source>
</evidence>
<dbReference type="RefSeq" id="WP_085937145.1">
    <property type="nucleotide sequence ID" value="NZ_FUWJ01000011.1"/>
</dbReference>
<sequence>MSDDIKPRLRVPATAKKGEVVEVKTLITHPMENGQRKGPDGKIVPRLIVNSLKVTYNDKPVLNVKLEPAIAANPFLSFFVRVEESGTLKFTWTDDENQSWTAESKIEVA</sequence>
<gene>
    <name evidence="2" type="ORF">SAMN02745126_05416</name>
</gene>
<dbReference type="InterPro" id="IPR013783">
    <property type="entry name" value="Ig-like_fold"/>
</dbReference>
<feature type="domain" description="Sulphur oxidation protein SoxZ" evidence="1">
    <location>
        <begin position="12"/>
        <end position="104"/>
    </location>
</feature>
<dbReference type="STRING" id="225324.SAMN02745126_05416"/>
<dbReference type="InterPro" id="IPR014756">
    <property type="entry name" value="Ig_E-set"/>
</dbReference>
<evidence type="ECO:0000313" key="2">
    <source>
        <dbReference type="EMBL" id="SKA33845.1"/>
    </source>
</evidence>
<dbReference type="Pfam" id="PF08770">
    <property type="entry name" value="SoxZ"/>
    <property type="match status" value="1"/>
</dbReference>
<keyword evidence="3" id="KW-1185">Reference proteome</keyword>
<dbReference type="NCBIfam" id="TIGR04490">
    <property type="entry name" value="SoxZ_true"/>
    <property type="match status" value="1"/>
</dbReference>
<dbReference type="OrthoDB" id="9795530at2"/>
<dbReference type="InterPro" id="IPR030995">
    <property type="entry name" value="SoxZ"/>
</dbReference>
<dbReference type="InterPro" id="IPR014880">
    <property type="entry name" value="SoxZ_dom"/>
</dbReference>
<name>A0A1T4T053_9HYPH</name>
<protein>
    <submittedName>
        <fullName evidence="2">Sulfur-oxidizing protein SoxZ</fullName>
    </submittedName>
</protein>
<dbReference type="EMBL" id="FUWJ01000011">
    <property type="protein sequence ID" value="SKA33845.1"/>
    <property type="molecule type" value="Genomic_DNA"/>
</dbReference>
<reference evidence="3" key="1">
    <citation type="submission" date="2017-02" db="EMBL/GenBank/DDBJ databases">
        <authorList>
            <person name="Varghese N."/>
            <person name="Submissions S."/>
        </authorList>
    </citation>
    <scope>NUCLEOTIDE SEQUENCE [LARGE SCALE GENOMIC DNA]</scope>
    <source>
        <strain evidence="3">ATCC 27094</strain>
    </source>
</reference>
<dbReference type="Proteomes" id="UP000190092">
    <property type="component" value="Unassembled WGS sequence"/>
</dbReference>